<proteinExistence type="predicted"/>
<name>A0A0N9MZ04_9ACTN</name>
<dbReference type="SUPFAM" id="SSF54001">
    <property type="entry name" value="Cysteine proteinases"/>
    <property type="match status" value="1"/>
</dbReference>
<dbReference type="KEGG" id="goq:ACH46_00535"/>
<dbReference type="PATRIC" id="fig|1136941.3.peg.109"/>
<accession>A0A0N9MZ04</accession>
<protein>
    <recommendedName>
        <fullName evidence="1">Transglutaminase-like domain-containing protein</fullName>
    </recommendedName>
</protein>
<evidence type="ECO:0000313" key="2">
    <source>
        <dbReference type="EMBL" id="ALG83269.1"/>
    </source>
</evidence>
<dbReference type="AlphaFoldDB" id="A0A0N9MZ04"/>
<dbReference type="Gene3D" id="3.10.620.30">
    <property type="match status" value="1"/>
</dbReference>
<dbReference type="InterPro" id="IPR002931">
    <property type="entry name" value="Transglutaminase-like"/>
</dbReference>
<dbReference type="EMBL" id="CP011853">
    <property type="protein sequence ID" value="ALG83269.1"/>
    <property type="molecule type" value="Genomic_DNA"/>
</dbReference>
<dbReference type="OrthoDB" id="9804023at2"/>
<dbReference type="RefSeq" id="WP_062391215.1">
    <property type="nucleotide sequence ID" value="NZ_CP011853.1"/>
</dbReference>
<feature type="domain" description="Transglutaminase-like" evidence="1">
    <location>
        <begin position="170"/>
        <end position="237"/>
    </location>
</feature>
<sequence>MSSRLRVVHSTGYTYEGPATSSFNEARLTPRNDSRQTVVVEHVDIVPSARIYRYTDYWGTIVSAFDLHTAHDRLQVVGTTVIETEPEQPAENARSATWEDLRSDAVLDEFDEMLTPTAYVPSRKRLSRVAEKAAKGLGPAEAVDAVVARVHEAMTYETGTTEVHTDASDAWRRRAGVCQDFAHVTLAMLRSLGIPARYVSGYLHPKPEAAIGETVEGESHAWVEVWTGAWWGVDPTNDTTITDRHVAVGVGRDYADVSPIKGIYTGSAASDLDVTVQITRLA</sequence>
<gene>
    <name evidence="2" type="ORF">ACH46_00535</name>
</gene>
<evidence type="ECO:0000313" key="3">
    <source>
        <dbReference type="Proteomes" id="UP000063789"/>
    </source>
</evidence>
<keyword evidence="3" id="KW-1185">Reference proteome</keyword>
<organism evidence="2 3">
    <name type="scientific">Gordonia phthalatica</name>
    <dbReference type="NCBI Taxonomy" id="1136941"/>
    <lineage>
        <taxon>Bacteria</taxon>
        <taxon>Bacillati</taxon>
        <taxon>Actinomycetota</taxon>
        <taxon>Actinomycetes</taxon>
        <taxon>Mycobacteriales</taxon>
        <taxon>Gordoniaceae</taxon>
        <taxon>Gordonia</taxon>
    </lineage>
</organism>
<evidence type="ECO:0000259" key="1">
    <source>
        <dbReference type="SMART" id="SM00460"/>
    </source>
</evidence>
<dbReference type="Proteomes" id="UP000063789">
    <property type="component" value="Chromosome"/>
</dbReference>
<reference evidence="2 3" key="2">
    <citation type="journal article" date="2017" name="Int. J. Syst. Evol. Microbiol.">
        <title>Gordonia phthalatica sp. nov., a di-n-butyl phthalate-degrading bacterium isolated from activated sludge.</title>
        <authorList>
            <person name="Jin D."/>
            <person name="Kong X."/>
            <person name="Jia M."/>
            <person name="Yu X."/>
            <person name="Wang X."/>
            <person name="Zhuang X."/>
            <person name="Deng Y."/>
            <person name="Bai Z."/>
        </authorList>
    </citation>
    <scope>NUCLEOTIDE SEQUENCE [LARGE SCALE GENOMIC DNA]</scope>
    <source>
        <strain evidence="2 3">QH-11</strain>
    </source>
</reference>
<dbReference type="InterPro" id="IPR013589">
    <property type="entry name" value="Bac_transglu_N"/>
</dbReference>
<dbReference type="SMART" id="SM00460">
    <property type="entry name" value="TGc"/>
    <property type="match status" value="1"/>
</dbReference>
<dbReference type="Pfam" id="PF01841">
    <property type="entry name" value="Transglut_core"/>
    <property type="match status" value="1"/>
</dbReference>
<dbReference type="Pfam" id="PF08379">
    <property type="entry name" value="Bact_transglu_N"/>
    <property type="match status" value="1"/>
</dbReference>
<dbReference type="InterPro" id="IPR038765">
    <property type="entry name" value="Papain-like_cys_pep_sf"/>
</dbReference>
<dbReference type="PANTHER" id="PTHR33490">
    <property type="entry name" value="BLR5614 PROTEIN-RELATED"/>
    <property type="match status" value="1"/>
</dbReference>
<reference evidence="3" key="1">
    <citation type="submission" date="2015-06" db="EMBL/GenBank/DDBJ databases">
        <title>Complete genome sequence and metabolic analysis of phthalate degradation pathway in Gordonia sp. QH-11.</title>
        <authorList>
            <person name="Jin D."/>
            <person name="Kong X."/>
            <person name="Bai Z."/>
        </authorList>
    </citation>
    <scope>NUCLEOTIDE SEQUENCE [LARGE SCALE GENOMIC DNA]</scope>
    <source>
        <strain evidence="3">QH-11</strain>
    </source>
</reference>
<dbReference type="STRING" id="1136941.ACH46_00535"/>
<dbReference type="PANTHER" id="PTHR33490:SF6">
    <property type="entry name" value="SLL1049 PROTEIN"/>
    <property type="match status" value="1"/>
</dbReference>